<accession>A0AAU9KA55</accession>
<keyword evidence="2" id="KW-1185">Reference proteome</keyword>
<dbReference type="EMBL" id="CAJZBQ010000057">
    <property type="protein sequence ID" value="CAG9334046.1"/>
    <property type="molecule type" value="Genomic_DNA"/>
</dbReference>
<dbReference type="AlphaFoldDB" id="A0AAU9KA55"/>
<proteinExistence type="predicted"/>
<evidence type="ECO:0000313" key="1">
    <source>
        <dbReference type="EMBL" id="CAG9334046.1"/>
    </source>
</evidence>
<reference evidence="1" key="1">
    <citation type="submission" date="2021-09" db="EMBL/GenBank/DDBJ databases">
        <authorList>
            <consortium name="AG Swart"/>
            <person name="Singh M."/>
            <person name="Singh A."/>
            <person name="Seah K."/>
            <person name="Emmerich C."/>
        </authorList>
    </citation>
    <scope>NUCLEOTIDE SEQUENCE</scope>
    <source>
        <strain evidence="1">ATCC30299</strain>
    </source>
</reference>
<sequence>MKNYYRATQIYSLAIDYLSTASRTESQKGLTTEVQKLYSGARNKFINTLTFGIGEAAVFLAYFHSNGKSVPVDFELAEFFIVLGSKLNDSLSIQLINEVYDSESPINMSIEYQRSHHDYSSYLELAQKYRDIIHVITQKYPVSTEFDVSAQLWAMKLIHDEAGPLFDIHNDYNDYFPNIPVFQPYSLSHPLAPASIEEYEVNTNGQYNEESSAHSCHCYIF</sequence>
<evidence type="ECO:0000313" key="2">
    <source>
        <dbReference type="Proteomes" id="UP001162131"/>
    </source>
</evidence>
<protein>
    <submittedName>
        <fullName evidence="1">Uncharacterized protein</fullName>
    </submittedName>
</protein>
<comment type="caution">
    <text evidence="1">The sequence shown here is derived from an EMBL/GenBank/DDBJ whole genome shotgun (WGS) entry which is preliminary data.</text>
</comment>
<organism evidence="1 2">
    <name type="scientific">Blepharisma stoltei</name>
    <dbReference type="NCBI Taxonomy" id="1481888"/>
    <lineage>
        <taxon>Eukaryota</taxon>
        <taxon>Sar</taxon>
        <taxon>Alveolata</taxon>
        <taxon>Ciliophora</taxon>
        <taxon>Postciliodesmatophora</taxon>
        <taxon>Heterotrichea</taxon>
        <taxon>Heterotrichida</taxon>
        <taxon>Blepharismidae</taxon>
        <taxon>Blepharisma</taxon>
    </lineage>
</organism>
<name>A0AAU9KA55_9CILI</name>
<dbReference type="Proteomes" id="UP001162131">
    <property type="component" value="Unassembled WGS sequence"/>
</dbReference>
<gene>
    <name evidence="1" type="ORF">BSTOLATCC_MIC59849</name>
</gene>